<dbReference type="GO" id="GO:0003677">
    <property type="term" value="F:DNA binding"/>
    <property type="evidence" value="ECO:0007669"/>
    <property type="project" value="UniProtKB-KW"/>
</dbReference>
<keyword evidence="3" id="KW-0804">Transcription</keyword>
<dbReference type="PRINTS" id="PR00037">
    <property type="entry name" value="HTHLACR"/>
</dbReference>
<dbReference type="InterPro" id="IPR036388">
    <property type="entry name" value="WH-like_DNA-bd_sf"/>
</dbReference>
<dbReference type="SUPFAM" id="SSF100950">
    <property type="entry name" value="NagB/RpiA/CoA transferase-like"/>
    <property type="match status" value="1"/>
</dbReference>
<dbReference type="AlphaFoldDB" id="A0A4R3TDX8"/>
<reference evidence="5 6" key="1">
    <citation type="submission" date="2019-03" db="EMBL/GenBank/DDBJ databases">
        <title>Genomic Encyclopedia of Type Strains, Phase IV (KMG-IV): sequencing the most valuable type-strain genomes for metagenomic binning, comparative biology and taxonomic classification.</title>
        <authorList>
            <person name="Goeker M."/>
        </authorList>
    </citation>
    <scope>NUCLEOTIDE SEQUENCE [LARGE SCALE GENOMIC DNA]</scope>
    <source>
        <strain evidence="5 6">DSM 29481</strain>
    </source>
</reference>
<gene>
    <name evidence="5" type="ORF">EDD61_10852</name>
</gene>
<dbReference type="RefSeq" id="WP_020990874.1">
    <property type="nucleotide sequence ID" value="NZ_DBGDHU010000026.1"/>
</dbReference>
<dbReference type="InterPro" id="IPR037171">
    <property type="entry name" value="NagB/RpiA_transferase-like"/>
</dbReference>
<dbReference type="InterPro" id="IPR018356">
    <property type="entry name" value="Tscrpt_reg_HTH_DeoR_CS"/>
</dbReference>
<keyword evidence="6" id="KW-1185">Reference proteome</keyword>
<dbReference type="Gene3D" id="1.10.10.10">
    <property type="entry name" value="Winged helix-like DNA-binding domain superfamily/Winged helix DNA-binding domain"/>
    <property type="match status" value="1"/>
</dbReference>
<name>A0A4R3TDX8_9FIRM</name>
<evidence type="ECO:0000256" key="3">
    <source>
        <dbReference type="ARBA" id="ARBA00023163"/>
    </source>
</evidence>
<dbReference type="SUPFAM" id="SSF46785">
    <property type="entry name" value="Winged helix' DNA-binding domain"/>
    <property type="match status" value="1"/>
</dbReference>
<feature type="domain" description="HTH deoR-type" evidence="4">
    <location>
        <begin position="5"/>
        <end position="60"/>
    </location>
</feature>
<dbReference type="PROSITE" id="PS51000">
    <property type="entry name" value="HTH_DEOR_2"/>
    <property type="match status" value="1"/>
</dbReference>
<evidence type="ECO:0000313" key="5">
    <source>
        <dbReference type="EMBL" id="TCU60193.1"/>
    </source>
</evidence>
<dbReference type="Proteomes" id="UP000295773">
    <property type="component" value="Unassembled WGS sequence"/>
</dbReference>
<dbReference type="PROSITE" id="PS00894">
    <property type="entry name" value="HTH_DEOR_1"/>
    <property type="match status" value="1"/>
</dbReference>
<keyword evidence="1" id="KW-0805">Transcription regulation</keyword>
<organism evidence="5 6">
    <name type="scientific">Longicatena caecimuris</name>
    <dbReference type="NCBI Taxonomy" id="1796635"/>
    <lineage>
        <taxon>Bacteria</taxon>
        <taxon>Bacillati</taxon>
        <taxon>Bacillota</taxon>
        <taxon>Erysipelotrichia</taxon>
        <taxon>Erysipelotrichales</taxon>
        <taxon>Erysipelotrichaceae</taxon>
        <taxon>Longicatena</taxon>
    </lineage>
</organism>
<evidence type="ECO:0000256" key="2">
    <source>
        <dbReference type="ARBA" id="ARBA00023125"/>
    </source>
</evidence>
<dbReference type="InterPro" id="IPR050313">
    <property type="entry name" value="Carb_Metab_HTH_regulators"/>
</dbReference>
<dbReference type="InterPro" id="IPR036390">
    <property type="entry name" value="WH_DNA-bd_sf"/>
</dbReference>
<dbReference type="SMART" id="SM00420">
    <property type="entry name" value="HTH_DEOR"/>
    <property type="match status" value="1"/>
</dbReference>
<accession>A0A4R3TDX8</accession>
<dbReference type="GO" id="GO:0003700">
    <property type="term" value="F:DNA-binding transcription factor activity"/>
    <property type="evidence" value="ECO:0007669"/>
    <property type="project" value="InterPro"/>
</dbReference>
<dbReference type="EMBL" id="SMBP01000008">
    <property type="protein sequence ID" value="TCU60193.1"/>
    <property type="molecule type" value="Genomic_DNA"/>
</dbReference>
<dbReference type="PANTHER" id="PTHR30363:SF44">
    <property type="entry name" value="AGA OPERON TRANSCRIPTIONAL REPRESSOR-RELATED"/>
    <property type="match status" value="1"/>
</dbReference>
<dbReference type="PANTHER" id="PTHR30363">
    <property type="entry name" value="HTH-TYPE TRANSCRIPTIONAL REGULATOR SRLR-RELATED"/>
    <property type="match status" value="1"/>
</dbReference>
<comment type="caution">
    <text evidence="5">The sequence shown here is derived from an EMBL/GenBank/DDBJ whole genome shotgun (WGS) entry which is preliminary data.</text>
</comment>
<proteinExistence type="predicted"/>
<evidence type="ECO:0000256" key="1">
    <source>
        <dbReference type="ARBA" id="ARBA00023015"/>
    </source>
</evidence>
<evidence type="ECO:0000313" key="6">
    <source>
        <dbReference type="Proteomes" id="UP000295773"/>
    </source>
</evidence>
<dbReference type="SMART" id="SM01134">
    <property type="entry name" value="DeoRC"/>
    <property type="match status" value="1"/>
</dbReference>
<sequence>MSKASDARRNALYEIILNEGRVRVGDLARALDVTTETIRKDLKVLEDRGVLIKKHGSATVRNAYYQLPFDVKLQENTVQKQWIARKALDFIQDDSIVYLDPGSTCLQLAKLLRLKKNITVLTNSLPIGDIICDSGLELIMAGGKLQKKGRAFIGYYTTNVIDSIRIDIAFLGCDGFQDMDGPMTFSMEHAEINRHILRQSRKSILLCDSSKFTKTSTYQFAKFSDYDVMITNPISEEQQTMVKGVKQLIMVDEHTFE</sequence>
<dbReference type="Pfam" id="PF00455">
    <property type="entry name" value="DeoRC"/>
    <property type="match status" value="1"/>
</dbReference>
<dbReference type="InterPro" id="IPR001034">
    <property type="entry name" value="DeoR_HTH"/>
</dbReference>
<keyword evidence="2" id="KW-0238">DNA-binding</keyword>
<dbReference type="Pfam" id="PF08220">
    <property type="entry name" value="HTH_DeoR"/>
    <property type="match status" value="1"/>
</dbReference>
<evidence type="ECO:0000259" key="4">
    <source>
        <dbReference type="PROSITE" id="PS51000"/>
    </source>
</evidence>
<protein>
    <submittedName>
        <fullName evidence="5">DeoR family transcriptional regulator</fullName>
    </submittedName>
</protein>
<dbReference type="Gene3D" id="3.40.50.1360">
    <property type="match status" value="1"/>
</dbReference>
<dbReference type="InterPro" id="IPR014036">
    <property type="entry name" value="DeoR-like_C"/>
</dbReference>